<evidence type="ECO:0000313" key="6">
    <source>
        <dbReference type="Proteomes" id="UP000595224"/>
    </source>
</evidence>
<dbReference type="KEGG" id="tper:IWA51_10915"/>
<evidence type="ECO:0000256" key="3">
    <source>
        <dbReference type="ARBA" id="ARBA00023125"/>
    </source>
</evidence>
<sequence length="391" mass="44102">MNGKWQTVKLGDVCEIQSGGTPSRSKIEYWKDGNIPWVKIGDFSDKYISKTSELITQLGLENSSAKLFTKGTLLYSIFATLGEVSILNIDATTNQAIAGLKIKNNNQLDINYLFSYLKSIKDEVNRIGRGVAQNNINLGILKQFAIPLPPLETQQKIAAVLDKVQKIISESKATLEKYDTLIKSRFIEMFGDNSTENGKWNIEKIEDICTVTSSKRIYAEEQSTTGVPFLRISDLVSRINGNPINDLFIPNSKFKEFQTKGLVPSVNDILITSRGTLGLCYIIKPEDEFYFQDGMITWLAFKNHNKVLSVFIDWLFKSILKTKIDNETNGATVKYVSISDLKKLQIPVPPLELQNSFAAFVQQIDKSKFAVQKALEKAETLYKSLMQRYFA</sequence>
<proteinExistence type="inferred from homology"/>
<dbReference type="Proteomes" id="UP000595224">
    <property type="component" value="Chromosome"/>
</dbReference>
<keyword evidence="6" id="KW-1185">Reference proteome</keyword>
<dbReference type="GO" id="GO:0004519">
    <property type="term" value="F:endonuclease activity"/>
    <property type="evidence" value="ECO:0007669"/>
    <property type="project" value="UniProtKB-KW"/>
</dbReference>
<evidence type="ECO:0000256" key="1">
    <source>
        <dbReference type="ARBA" id="ARBA00010923"/>
    </source>
</evidence>
<comment type="similarity">
    <text evidence="1">Belongs to the type-I restriction system S methylase family.</text>
</comment>
<evidence type="ECO:0000259" key="4">
    <source>
        <dbReference type="Pfam" id="PF01420"/>
    </source>
</evidence>
<keyword evidence="5" id="KW-0255">Endonuclease</keyword>
<dbReference type="EMBL" id="CP064936">
    <property type="protein sequence ID" value="QQA00752.1"/>
    <property type="molecule type" value="Genomic_DNA"/>
</dbReference>
<name>A0A7T3RD08_9SPIR</name>
<dbReference type="SUPFAM" id="SSF116734">
    <property type="entry name" value="DNA methylase specificity domain"/>
    <property type="match status" value="2"/>
</dbReference>
<reference evidence="5 6" key="1">
    <citation type="submission" date="2020-11" db="EMBL/GenBank/DDBJ databases">
        <title>Treponema Peruensis nv. sp., first commensal Treponema isolated from human feces.</title>
        <authorList>
            <person name="Belkhou C."/>
            <person name="Raes J."/>
        </authorList>
    </citation>
    <scope>NUCLEOTIDE SEQUENCE [LARGE SCALE GENOMIC DNA]</scope>
    <source>
        <strain evidence="5 6">RCC2812</strain>
    </source>
</reference>
<dbReference type="InterPro" id="IPR000055">
    <property type="entry name" value="Restrct_endonuc_typeI_TRD"/>
</dbReference>
<dbReference type="PANTHER" id="PTHR30408">
    <property type="entry name" value="TYPE-1 RESTRICTION ENZYME ECOKI SPECIFICITY PROTEIN"/>
    <property type="match status" value="1"/>
</dbReference>
<dbReference type="REBASE" id="492496">
    <property type="entry name" value="S1.TspC2812ORF10900P"/>
</dbReference>
<protein>
    <submittedName>
        <fullName evidence="5">Restriction endonuclease subunit S</fullName>
    </submittedName>
</protein>
<dbReference type="InterPro" id="IPR044946">
    <property type="entry name" value="Restrct_endonuc_typeI_TRD_sf"/>
</dbReference>
<dbReference type="RefSeq" id="WP_198442443.1">
    <property type="nucleotide sequence ID" value="NZ_CP064936.1"/>
</dbReference>
<keyword evidence="3" id="KW-0238">DNA-binding</keyword>
<dbReference type="GO" id="GO:0003677">
    <property type="term" value="F:DNA binding"/>
    <property type="evidence" value="ECO:0007669"/>
    <property type="project" value="UniProtKB-KW"/>
</dbReference>
<dbReference type="InterPro" id="IPR052021">
    <property type="entry name" value="Type-I_RS_S_subunit"/>
</dbReference>
<dbReference type="Gene3D" id="3.90.220.20">
    <property type="entry name" value="DNA methylase specificity domains"/>
    <property type="match status" value="2"/>
</dbReference>
<keyword evidence="5" id="KW-0540">Nuclease</keyword>
<dbReference type="CDD" id="cd17296">
    <property type="entry name" value="RMtype1_S_MmaC5ORF1169P_TRD1-CR1_like"/>
    <property type="match status" value="1"/>
</dbReference>
<dbReference type="Pfam" id="PF01420">
    <property type="entry name" value="Methylase_S"/>
    <property type="match status" value="2"/>
</dbReference>
<evidence type="ECO:0000256" key="2">
    <source>
        <dbReference type="ARBA" id="ARBA00022747"/>
    </source>
</evidence>
<dbReference type="Gene3D" id="1.10.287.1120">
    <property type="entry name" value="Bipartite methylase S protein"/>
    <property type="match status" value="1"/>
</dbReference>
<keyword evidence="5" id="KW-0378">Hydrolase</keyword>
<accession>A0A7T3RD08</accession>
<keyword evidence="2" id="KW-0680">Restriction system</keyword>
<feature type="domain" description="Type I restriction modification DNA specificity" evidence="4">
    <location>
        <begin position="198"/>
        <end position="375"/>
    </location>
</feature>
<gene>
    <name evidence="5" type="ORF">IWA51_10915</name>
</gene>
<evidence type="ECO:0000313" key="5">
    <source>
        <dbReference type="EMBL" id="QQA00752.1"/>
    </source>
</evidence>
<dbReference type="AlphaFoldDB" id="A0A7T3RD08"/>
<organism evidence="5 6">
    <name type="scientific">Treponema peruense</name>
    <dbReference type="NCBI Taxonomy" id="2787628"/>
    <lineage>
        <taxon>Bacteria</taxon>
        <taxon>Pseudomonadati</taxon>
        <taxon>Spirochaetota</taxon>
        <taxon>Spirochaetia</taxon>
        <taxon>Spirochaetales</taxon>
        <taxon>Treponemataceae</taxon>
        <taxon>Treponema</taxon>
    </lineage>
</organism>
<feature type="domain" description="Type I restriction modification DNA specificity" evidence="4">
    <location>
        <begin position="3"/>
        <end position="176"/>
    </location>
</feature>
<dbReference type="PANTHER" id="PTHR30408:SF12">
    <property type="entry name" value="TYPE I RESTRICTION ENZYME MJAVIII SPECIFICITY SUBUNIT"/>
    <property type="match status" value="1"/>
</dbReference>
<dbReference type="GO" id="GO:0009307">
    <property type="term" value="P:DNA restriction-modification system"/>
    <property type="evidence" value="ECO:0007669"/>
    <property type="project" value="UniProtKB-KW"/>
</dbReference>